<dbReference type="EMBL" id="JACOFU010000001">
    <property type="protein sequence ID" value="MBC3829931.1"/>
    <property type="molecule type" value="Genomic_DNA"/>
</dbReference>
<dbReference type="Proteomes" id="UP000643610">
    <property type="component" value="Unassembled WGS sequence"/>
</dbReference>
<keyword evidence="3" id="KW-1185">Reference proteome</keyword>
<evidence type="ECO:0000313" key="3">
    <source>
        <dbReference type="Proteomes" id="UP000643610"/>
    </source>
</evidence>
<accession>A0ABR6XK90</accession>
<comment type="caution">
    <text evidence="2">The sequence shown here is derived from an EMBL/GenBank/DDBJ whole genome shotgun (WGS) entry which is preliminary data.</text>
</comment>
<sequence>MKLSGTTFRNCLRALLFSLCLGTSAASFASTVTLTPSKALACLSLLPGAPSQVNYPELRLQRKEEAKVQVELEFKDAESPPKIKVLSAMVYQDFIDAIEAQAQFLRVPCMTAEQAPVRLQQSYNFSLLGNRVVKVSLAIDVEDRKRKEMLSCLVHQDPGSKPNYPVESRRRGEEGVVIVNMRFVSPDQAPITEVLPSTRNRQLRQSVAGYVEGLRMPCLQDSVVDTFVAYKFLLRNNDRTILRDMDLIDFLRNAKDLKTPVEFNFNQMSCPFDVKLSYFRPYKDNILNELDNTNAARLPFFKWLAQTELNITNTQLSNVLSDSMVIHVPCGQLQL</sequence>
<gene>
    <name evidence="2" type="ORF">H8K33_00250</name>
</gene>
<dbReference type="RefSeq" id="WP_186888987.1">
    <property type="nucleotide sequence ID" value="NZ_JACOFU010000001.1"/>
</dbReference>
<feature type="chain" id="PRO_5047523802" evidence="1">
    <location>
        <begin position="30"/>
        <end position="335"/>
    </location>
</feature>
<protein>
    <submittedName>
        <fullName evidence="2">Uncharacterized protein</fullName>
    </submittedName>
</protein>
<reference evidence="2 3" key="1">
    <citation type="submission" date="2020-08" db="EMBL/GenBank/DDBJ databases">
        <title>Novel species isolated from subtropical streams in China.</title>
        <authorList>
            <person name="Lu H."/>
        </authorList>
    </citation>
    <scope>NUCLEOTIDE SEQUENCE [LARGE SCALE GENOMIC DNA]</scope>
    <source>
        <strain evidence="2 3">KCTC 52442</strain>
    </source>
</reference>
<evidence type="ECO:0000256" key="1">
    <source>
        <dbReference type="SAM" id="SignalP"/>
    </source>
</evidence>
<feature type="signal peptide" evidence="1">
    <location>
        <begin position="1"/>
        <end position="29"/>
    </location>
</feature>
<organism evidence="2 3">
    <name type="scientific">Undibacterium amnicola</name>
    <dbReference type="NCBI Taxonomy" id="1834038"/>
    <lineage>
        <taxon>Bacteria</taxon>
        <taxon>Pseudomonadati</taxon>
        <taxon>Pseudomonadota</taxon>
        <taxon>Betaproteobacteria</taxon>
        <taxon>Burkholderiales</taxon>
        <taxon>Oxalobacteraceae</taxon>
        <taxon>Undibacterium</taxon>
    </lineage>
</organism>
<keyword evidence="1" id="KW-0732">Signal</keyword>
<proteinExistence type="predicted"/>
<name>A0ABR6XK90_9BURK</name>
<evidence type="ECO:0000313" key="2">
    <source>
        <dbReference type="EMBL" id="MBC3829931.1"/>
    </source>
</evidence>